<dbReference type="Pfam" id="PF04194">
    <property type="entry name" value="PDCD2_C"/>
    <property type="match status" value="1"/>
</dbReference>
<feature type="domain" description="MYND-type" evidence="5">
    <location>
        <begin position="136"/>
        <end position="173"/>
    </location>
</feature>
<dbReference type="Pfam" id="PF01753">
    <property type="entry name" value="zf-MYND"/>
    <property type="match status" value="1"/>
</dbReference>
<dbReference type="InterPro" id="IPR002893">
    <property type="entry name" value="Znf_MYND"/>
</dbReference>
<evidence type="ECO:0000256" key="1">
    <source>
        <dbReference type="ARBA" id="ARBA00022723"/>
    </source>
</evidence>
<dbReference type="PANTHER" id="PTHR12298:SF4">
    <property type="entry name" value="PROGRAMMED CELL DEATH PROTEIN 2"/>
    <property type="match status" value="1"/>
</dbReference>
<proteinExistence type="predicted"/>
<accession>A0A5N5TBM5</accession>
<dbReference type="GO" id="GO:0005634">
    <property type="term" value="C:nucleus"/>
    <property type="evidence" value="ECO:0007669"/>
    <property type="project" value="TreeGrafter"/>
</dbReference>
<dbReference type="PROSITE" id="PS01360">
    <property type="entry name" value="ZF_MYND_1"/>
    <property type="match status" value="1"/>
</dbReference>
<dbReference type="PANTHER" id="PTHR12298">
    <property type="entry name" value="PCDC2 PROGRAMMED CELL DEATH PROTEIN 2 -RELATED"/>
    <property type="match status" value="1"/>
</dbReference>
<comment type="caution">
    <text evidence="6">The sequence shown here is derived from an EMBL/GenBank/DDBJ whole genome shotgun (WGS) entry which is preliminary data.</text>
</comment>
<dbReference type="Gene3D" id="6.10.140.2220">
    <property type="match status" value="1"/>
</dbReference>
<dbReference type="GO" id="GO:0005737">
    <property type="term" value="C:cytoplasm"/>
    <property type="evidence" value="ECO:0007669"/>
    <property type="project" value="InterPro"/>
</dbReference>
<organism evidence="6 7">
    <name type="scientific">Armadillidium nasatum</name>
    <dbReference type="NCBI Taxonomy" id="96803"/>
    <lineage>
        <taxon>Eukaryota</taxon>
        <taxon>Metazoa</taxon>
        <taxon>Ecdysozoa</taxon>
        <taxon>Arthropoda</taxon>
        <taxon>Crustacea</taxon>
        <taxon>Multicrustacea</taxon>
        <taxon>Malacostraca</taxon>
        <taxon>Eumalacostraca</taxon>
        <taxon>Peracarida</taxon>
        <taxon>Isopoda</taxon>
        <taxon>Oniscidea</taxon>
        <taxon>Crinocheta</taxon>
        <taxon>Armadillidiidae</taxon>
        <taxon>Armadillidium</taxon>
    </lineage>
</organism>
<evidence type="ECO:0000313" key="7">
    <source>
        <dbReference type="Proteomes" id="UP000326759"/>
    </source>
</evidence>
<evidence type="ECO:0000313" key="6">
    <source>
        <dbReference type="EMBL" id="KAB7504026.1"/>
    </source>
</evidence>
<dbReference type="OrthoDB" id="443682at2759"/>
<gene>
    <name evidence="6" type="primary">Pdcd2</name>
    <name evidence="6" type="ORF">Anas_00869</name>
</gene>
<dbReference type="Proteomes" id="UP000326759">
    <property type="component" value="Unassembled WGS sequence"/>
</dbReference>
<reference evidence="6 7" key="1">
    <citation type="journal article" date="2019" name="PLoS Biol.">
        <title>Sex chromosomes control vertical transmission of feminizing Wolbachia symbionts in an isopod.</title>
        <authorList>
            <person name="Becking T."/>
            <person name="Chebbi M.A."/>
            <person name="Giraud I."/>
            <person name="Moumen B."/>
            <person name="Laverre T."/>
            <person name="Caubet Y."/>
            <person name="Peccoud J."/>
            <person name="Gilbert C."/>
            <person name="Cordaux R."/>
        </authorList>
    </citation>
    <scope>NUCLEOTIDE SEQUENCE [LARGE SCALE GENOMIC DNA]</scope>
    <source>
        <strain evidence="6">ANa2</strain>
        <tissue evidence="6">Whole body excluding digestive tract and cuticle</tissue>
    </source>
</reference>
<name>A0A5N5TBM5_9CRUS</name>
<dbReference type="InterPro" id="IPR007320">
    <property type="entry name" value="PDCD2_C"/>
</dbReference>
<dbReference type="GO" id="GO:0008270">
    <property type="term" value="F:zinc ion binding"/>
    <property type="evidence" value="ECO:0007669"/>
    <property type="project" value="UniProtKB-KW"/>
</dbReference>
<sequence length="350" mass="40166">MAKQQDTDITLGFAEKIESWKLRCKFFPSKVGGFPSWLNLESLPAVSDLQCKKCKKPLLFLCQIYAPIVSKEDCFHRTLFVFICKDGKCNSANDSSNLEVFRCQLPRSNKFYSFHPPEEKEEESDDPNVSLFTKICRICGCSGPKTCGHCKLVSYCSRDHQLLDWKDGHKLECNSKCLSTSGRASKTVVFPEYEIDLEPEEIDPEVKEKNFPENGQQSEEEKLQNYNVDGGEYNEEELMKMANKETDQVFASFRSRINHFPEQIVRYQMKGKPLFVSADSKPTSISNCEYCGAERVFEFQIMPQMLVYLNVDSVNDSIDWGTIIVYTCAESCSPKNTSYLKEICFKQDYT</sequence>
<evidence type="ECO:0000256" key="2">
    <source>
        <dbReference type="ARBA" id="ARBA00022771"/>
    </source>
</evidence>
<dbReference type="AlphaFoldDB" id="A0A5N5TBM5"/>
<evidence type="ECO:0000259" key="5">
    <source>
        <dbReference type="PROSITE" id="PS50865"/>
    </source>
</evidence>
<keyword evidence="1" id="KW-0479">Metal-binding</keyword>
<evidence type="ECO:0000256" key="3">
    <source>
        <dbReference type="ARBA" id="ARBA00022833"/>
    </source>
</evidence>
<dbReference type="EMBL" id="SEYY01003954">
    <property type="protein sequence ID" value="KAB7504026.1"/>
    <property type="molecule type" value="Genomic_DNA"/>
</dbReference>
<evidence type="ECO:0000256" key="4">
    <source>
        <dbReference type="PROSITE-ProRule" id="PRU00134"/>
    </source>
</evidence>
<protein>
    <submittedName>
        <fullName evidence="6">Programmed cell death protein 2</fullName>
    </submittedName>
</protein>
<keyword evidence="2 4" id="KW-0863">Zinc-finger</keyword>
<keyword evidence="3" id="KW-0862">Zinc</keyword>
<keyword evidence="7" id="KW-1185">Reference proteome</keyword>
<dbReference type="SUPFAM" id="SSF144232">
    <property type="entry name" value="HIT/MYND zinc finger-like"/>
    <property type="match status" value="1"/>
</dbReference>
<dbReference type="PROSITE" id="PS50865">
    <property type="entry name" value="ZF_MYND_2"/>
    <property type="match status" value="1"/>
</dbReference>